<accession>A0A2A6Q5K2</accession>
<reference evidence="1 2" key="1">
    <citation type="submission" date="2018-12" db="EMBL/GenBank/DDBJ databases">
        <title>Food and Water Safety Consortium.</title>
        <authorList>
            <person name="Tyson S."/>
            <person name="Peterson C.-L."/>
            <person name="Olson A."/>
            <person name="Tyler S."/>
            <person name="Cabral J."/>
            <person name="Lynch T."/>
            <person name="Knox N."/>
            <person name="Van Domselaar G."/>
            <person name="Graham M."/>
        </authorList>
    </citation>
    <scope>NUCLEOTIDE SEQUENCE [LARGE SCALE GENOMIC DNA]</scope>
    <source>
        <strain evidence="1 2">FWSEC0118</strain>
    </source>
</reference>
<dbReference type="EMBL" id="RRGJ01000020">
    <property type="protein sequence ID" value="TJQ13031.1"/>
    <property type="molecule type" value="Genomic_DNA"/>
</dbReference>
<dbReference type="Proteomes" id="UP000309937">
    <property type="component" value="Unassembled WGS sequence"/>
</dbReference>
<comment type="caution">
    <text evidence="1">The sequence shown here is derived from an EMBL/GenBank/DDBJ whole genome shotgun (WGS) entry which is preliminary data.</text>
</comment>
<sequence>MKDITNIAVTGEDGVVTYADGSKEEFQCSGTVATIIASLATTLEKERKMRIATGDRLRRMYTRDSDMISRGLNGTSATSMAPTAMNAEFMRLVRAVAPKYDSALPDADPRIVALDVLRYAPAEAFSAVHPNPMSEIHLDQAIDILEQVGDYMKANNIAPKIISTGDAIRSINADNATFWGKKH</sequence>
<organism evidence="1 2">
    <name type="scientific">Escherichia coli</name>
    <dbReference type="NCBI Taxonomy" id="562"/>
    <lineage>
        <taxon>Bacteria</taxon>
        <taxon>Pseudomonadati</taxon>
        <taxon>Pseudomonadota</taxon>
        <taxon>Gammaproteobacteria</taxon>
        <taxon>Enterobacterales</taxon>
        <taxon>Enterobacteriaceae</taxon>
        <taxon>Escherichia</taxon>
    </lineage>
</organism>
<proteinExistence type="predicted"/>
<evidence type="ECO:0000313" key="1">
    <source>
        <dbReference type="EMBL" id="TJQ13031.1"/>
    </source>
</evidence>
<dbReference type="AlphaFoldDB" id="A0A2A6Q5K2"/>
<name>A0A2A6Q5K2_ECOLX</name>
<evidence type="ECO:0000313" key="2">
    <source>
        <dbReference type="Proteomes" id="UP000309937"/>
    </source>
</evidence>
<protein>
    <submittedName>
        <fullName evidence="1">XRE family transcriptional regulator</fullName>
    </submittedName>
</protein>
<dbReference type="RefSeq" id="WP_086251820.1">
    <property type="nucleotide sequence ID" value="NZ_CAUZHK010000001.1"/>
</dbReference>
<gene>
    <name evidence="1" type="ORF">C9Z68_14875</name>
</gene>